<evidence type="ECO:0000313" key="1">
    <source>
        <dbReference type="EMBL" id="KKR33838.1"/>
    </source>
</evidence>
<dbReference type="InterPro" id="IPR017938">
    <property type="entry name" value="Riboflavin_synthase-like_b-brl"/>
</dbReference>
<dbReference type="Proteomes" id="UP000034539">
    <property type="component" value="Unassembled WGS sequence"/>
</dbReference>
<evidence type="ECO:0000313" key="2">
    <source>
        <dbReference type="Proteomes" id="UP000034539"/>
    </source>
</evidence>
<organism evidence="1 2">
    <name type="scientific">Candidatus Gottesmanbacteria bacterium GW2011_GWC2_39_8</name>
    <dbReference type="NCBI Taxonomy" id="1618450"/>
    <lineage>
        <taxon>Bacteria</taxon>
        <taxon>Candidatus Gottesmaniibacteriota</taxon>
    </lineage>
</organism>
<reference evidence="1 2" key="1">
    <citation type="journal article" date="2015" name="Nature">
        <title>rRNA introns, odd ribosomes, and small enigmatic genomes across a large radiation of phyla.</title>
        <authorList>
            <person name="Brown C.T."/>
            <person name="Hug L.A."/>
            <person name="Thomas B.C."/>
            <person name="Sharon I."/>
            <person name="Castelle C.J."/>
            <person name="Singh A."/>
            <person name="Wilkins M.J."/>
            <person name="Williams K.H."/>
            <person name="Banfield J.F."/>
        </authorList>
    </citation>
    <scope>NUCLEOTIDE SEQUENCE [LARGE SCALE GENOMIC DNA]</scope>
</reference>
<dbReference type="SUPFAM" id="SSF63380">
    <property type="entry name" value="Riboflavin synthase domain-like"/>
    <property type="match status" value="1"/>
</dbReference>
<protein>
    <submittedName>
        <fullName evidence="1">Uncharacterized protein</fullName>
    </submittedName>
</protein>
<dbReference type="EMBL" id="LBXN01000011">
    <property type="protein sequence ID" value="KKR33838.1"/>
    <property type="molecule type" value="Genomic_DNA"/>
</dbReference>
<name>A0A0G0Q122_9BACT</name>
<gene>
    <name evidence="1" type="ORF">UT63_C0011G0020</name>
</gene>
<proteinExistence type="predicted"/>
<sequence length="126" mass="14740">MEFQEYLVDKIFQVTSDIFSFRVIPVRGNIFSYIPGQFAGVINPSQDNLPQSGILRQDIRSMDEISFQRKSRKKALFSWTVWKVYFHSKLQEDGIRSGGGGNFTFYINTPFFEREKKETKHNVDLC</sequence>
<comment type="caution">
    <text evidence="1">The sequence shown here is derived from an EMBL/GenBank/DDBJ whole genome shotgun (WGS) entry which is preliminary data.</text>
</comment>
<dbReference type="AlphaFoldDB" id="A0A0G0Q122"/>
<accession>A0A0G0Q122</accession>